<evidence type="ECO:0000313" key="3">
    <source>
        <dbReference type="Proteomes" id="UP000199706"/>
    </source>
</evidence>
<name>A0A1G7S6Q7_9BURK</name>
<dbReference type="PANTHER" id="PTHR22916">
    <property type="entry name" value="GLYCOSYLTRANSFERASE"/>
    <property type="match status" value="1"/>
</dbReference>
<dbReference type="InterPro" id="IPR001173">
    <property type="entry name" value="Glyco_trans_2-like"/>
</dbReference>
<dbReference type="InterPro" id="IPR029044">
    <property type="entry name" value="Nucleotide-diphossugar_trans"/>
</dbReference>
<gene>
    <name evidence="2" type="ORF">SAMN05216466_102405</name>
</gene>
<sequence length="284" mass="32341">MLISVYLTTHNRLELLRRAVNSVLSQTYKEIELVIFDDGSTDGTQEYLLDLAKASHNIVYVRSEISVGACRGRNEAISRARGEFITGLDDDDYFTPTRIAEFVESKDILFSRNPAAFLFTDFLIERASGRVRRTLPDVVSLDMLKLSNFVGCQIFTETSRLRTVGGFDAAMPAWQDYELWFRLVEQFGLGRKISRDGTYVVDVESANHRISLGGASRYVSAYETFCEKHGRLFTHKDARLLKLNVFAYPQAHFPLSEVLASARYGVRAFTKYAEIYLKKKARLL</sequence>
<dbReference type="OrthoDB" id="9781367at2"/>
<reference evidence="2 3" key="1">
    <citation type="submission" date="2016-10" db="EMBL/GenBank/DDBJ databases">
        <authorList>
            <person name="de Groot N.N."/>
        </authorList>
    </citation>
    <scope>NUCLEOTIDE SEQUENCE [LARGE SCALE GENOMIC DNA]</scope>
    <source>
        <strain evidence="2 3">LMG 2247</strain>
    </source>
</reference>
<dbReference type="Pfam" id="PF00535">
    <property type="entry name" value="Glycos_transf_2"/>
    <property type="match status" value="1"/>
</dbReference>
<dbReference type="Gene3D" id="3.90.550.10">
    <property type="entry name" value="Spore Coat Polysaccharide Biosynthesis Protein SpsA, Chain A"/>
    <property type="match status" value="1"/>
</dbReference>
<evidence type="ECO:0000259" key="1">
    <source>
        <dbReference type="Pfam" id="PF00535"/>
    </source>
</evidence>
<dbReference type="EMBL" id="FNCJ01000002">
    <property type="protein sequence ID" value="SDG18671.1"/>
    <property type="molecule type" value="Genomic_DNA"/>
</dbReference>
<dbReference type="CDD" id="cd00761">
    <property type="entry name" value="Glyco_tranf_GTA_type"/>
    <property type="match status" value="1"/>
</dbReference>
<dbReference type="AlphaFoldDB" id="A0A1G7S6Q7"/>
<dbReference type="RefSeq" id="WP_090682505.1">
    <property type="nucleotide sequence ID" value="NZ_CADERL010000002.1"/>
</dbReference>
<dbReference type="SUPFAM" id="SSF53448">
    <property type="entry name" value="Nucleotide-diphospho-sugar transferases"/>
    <property type="match status" value="1"/>
</dbReference>
<keyword evidence="2" id="KW-0808">Transferase</keyword>
<proteinExistence type="predicted"/>
<accession>A0A1G7S6Q7</accession>
<feature type="domain" description="Glycosyltransferase 2-like" evidence="1">
    <location>
        <begin position="4"/>
        <end position="104"/>
    </location>
</feature>
<dbReference type="PANTHER" id="PTHR22916:SF3">
    <property type="entry name" value="UDP-GLCNAC:BETAGAL BETA-1,3-N-ACETYLGLUCOSAMINYLTRANSFERASE-LIKE PROTEIN 1"/>
    <property type="match status" value="1"/>
</dbReference>
<organism evidence="2 3">
    <name type="scientific">Paraburkholderia phenazinium</name>
    <dbReference type="NCBI Taxonomy" id="60549"/>
    <lineage>
        <taxon>Bacteria</taxon>
        <taxon>Pseudomonadati</taxon>
        <taxon>Pseudomonadota</taxon>
        <taxon>Betaproteobacteria</taxon>
        <taxon>Burkholderiales</taxon>
        <taxon>Burkholderiaceae</taxon>
        <taxon>Paraburkholderia</taxon>
    </lineage>
</organism>
<dbReference type="GO" id="GO:0016758">
    <property type="term" value="F:hexosyltransferase activity"/>
    <property type="evidence" value="ECO:0007669"/>
    <property type="project" value="UniProtKB-ARBA"/>
</dbReference>
<evidence type="ECO:0000313" key="2">
    <source>
        <dbReference type="EMBL" id="SDG18671.1"/>
    </source>
</evidence>
<protein>
    <submittedName>
        <fullName evidence="2">Glycosyltransferase involved in cell wall bisynthesis</fullName>
    </submittedName>
</protein>
<dbReference type="Proteomes" id="UP000199706">
    <property type="component" value="Unassembled WGS sequence"/>
</dbReference>